<protein>
    <submittedName>
        <fullName evidence="1">Uncharacterized protein</fullName>
    </submittedName>
</protein>
<gene>
    <name evidence="1" type="ORF">DZC73_05960</name>
</gene>
<evidence type="ECO:0000313" key="1">
    <source>
        <dbReference type="EMBL" id="RQP26547.1"/>
    </source>
</evidence>
<evidence type="ECO:0000313" key="2">
    <source>
        <dbReference type="Proteomes" id="UP000267464"/>
    </source>
</evidence>
<sequence length="120" mass="13817">MQEKRMSSHDIAKTGTELIDADEQALEPASPFKAWNPFFSFHYSVTEWSSEGGRTQVRSQRTTFSNGKLRTERFQGEAEGGVYDSMVEQMQRQAATQVELMMKAFTWFLPQAVRERLKSD</sequence>
<keyword evidence="2" id="KW-1185">Reference proteome</keyword>
<dbReference type="Proteomes" id="UP000267464">
    <property type="component" value="Unassembled WGS sequence"/>
</dbReference>
<comment type="caution">
    <text evidence="1">The sequence shown here is derived from an EMBL/GenBank/DDBJ whole genome shotgun (WGS) entry which is preliminary data.</text>
</comment>
<dbReference type="EMBL" id="QUSW01000001">
    <property type="protein sequence ID" value="RQP26547.1"/>
    <property type="molecule type" value="Genomic_DNA"/>
</dbReference>
<accession>A0A3N7HW56</accession>
<reference evidence="1 2" key="1">
    <citation type="submission" date="2018-08" db="EMBL/GenBank/DDBJ databases">
        <authorList>
            <person name="Khan S.A."/>
            <person name="Jeon C.O."/>
            <person name="Chun B.H."/>
            <person name="Jeong S.E."/>
        </authorList>
    </citation>
    <scope>NUCLEOTIDE SEQUENCE [LARGE SCALE GENOMIC DNA]</scope>
    <source>
        <strain evidence="1 2">S-16</strain>
    </source>
</reference>
<proteinExistence type="predicted"/>
<dbReference type="AlphaFoldDB" id="A0A3N7HW56"/>
<organism evidence="1 2">
    <name type="scientific">Piscinibacter terrae</name>
    <dbReference type="NCBI Taxonomy" id="2496871"/>
    <lineage>
        <taxon>Bacteria</taxon>
        <taxon>Pseudomonadati</taxon>
        <taxon>Pseudomonadota</taxon>
        <taxon>Betaproteobacteria</taxon>
        <taxon>Burkholderiales</taxon>
        <taxon>Sphaerotilaceae</taxon>
        <taxon>Piscinibacter</taxon>
    </lineage>
</organism>
<name>A0A3N7HW56_9BURK</name>
<reference evidence="1 2" key="2">
    <citation type="submission" date="2018-12" db="EMBL/GenBank/DDBJ databases">
        <title>Rhizobacter gummiphilus sp. nov., a rubber-degrading bacterium isolated from the soil of a botanical garden in Japan.</title>
        <authorList>
            <person name="Shunsuke S.S."/>
        </authorList>
    </citation>
    <scope>NUCLEOTIDE SEQUENCE [LARGE SCALE GENOMIC DNA]</scope>
    <source>
        <strain evidence="1 2">S-16</strain>
    </source>
</reference>